<keyword evidence="2" id="KW-1185">Reference proteome</keyword>
<gene>
    <name evidence="1" type="ORF">RZS32_003725</name>
</gene>
<proteinExistence type="predicted"/>
<dbReference type="Proteomes" id="UP001281305">
    <property type="component" value="Chromosome"/>
</dbReference>
<organism evidence="1 2">
    <name type="scientific">Roseovarius rhodophyticola</name>
    <dbReference type="NCBI Taxonomy" id="3080827"/>
    <lineage>
        <taxon>Bacteria</taxon>
        <taxon>Pseudomonadati</taxon>
        <taxon>Pseudomonadota</taxon>
        <taxon>Alphaproteobacteria</taxon>
        <taxon>Rhodobacterales</taxon>
        <taxon>Roseobacteraceae</taxon>
        <taxon>Roseovarius</taxon>
    </lineage>
</organism>
<evidence type="ECO:0000313" key="2">
    <source>
        <dbReference type="Proteomes" id="UP001281305"/>
    </source>
</evidence>
<accession>A0ABZ2TMH0</accession>
<name>A0ABZ2TMH0_9RHOB</name>
<dbReference type="EMBL" id="CP146606">
    <property type="protein sequence ID" value="WYK19003.1"/>
    <property type="molecule type" value="Genomic_DNA"/>
</dbReference>
<protein>
    <submittedName>
        <fullName evidence="1">Uncharacterized protein</fullName>
    </submittedName>
</protein>
<sequence>MAIWQIRKDFSQKFEADEHGMQRVVIKLSRPAEHIIKERVLGVDVAFQQGAGQRVFVLEMVKEPAARNFHGSDDFLDGRGLEPFFQHGLFGDIQYLCFCVGFLTHGPFSCTASPVDTNLVR</sequence>
<reference evidence="1 2" key="1">
    <citation type="submission" date="2024-02" db="EMBL/GenBank/DDBJ databases">
        <title>Roseovarius strain W115 nov., isolated from a marine algae.</title>
        <authorList>
            <person name="Lee M.W."/>
            <person name="Lee J.K."/>
            <person name="Kim J.M."/>
            <person name="Choi D.G."/>
            <person name="Baek J.H."/>
            <person name="Bayburt H."/>
            <person name="Jung J.J."/>
            <person name="Han D.M."/>
            <person name="Jeon C.O."/>
        </authorList>
    </citation>
    <scope>NUCLEOTIDE SEQUENCE [LARGE SCALE GENOMIC DNA]</scope>
    <source>
        <strain evidence="1 2">W115</strain>
    </source>
</reference>
<evidence type="ECO:0000313" key="1">
    <source>
        <dbReference type="EMBL" id="WYK19003.1"/>
    </source>
</evidence>